<keyword evidence="3" id="KW-0804">Transcription</keyword>
<dbReference type="InterPro" id="IPR049151">
    <property type="entry name" value="CsgD-like_REC"/>
</dbReference>
<accession>A0A066URC1</accession>
<sequence>MKVSRYTRTLHFLCLDLEQSHLYINEIENLLSIPMYRMPPGEIMCINKKQSNRILLVDYKQLPDLFQAFPNLAVLWKNFEIILFNVEKPLQTQEIIRFGHLKGLFYCSDTKPKIAEGITRIINGENWLPRKITSQLLFYYRNIVNISTCPVTVDLTIRELQVIRCLQTGASNTQIAEDLFISEFTVKSHLYQIFRKLAVKNRVQAIAWANQNLIS</sequence>
<dbReference type="GO" id="GO:0006355">
    <property type="term" value="P:regulation of DNA-templated transcription"/>
    <property type="evidence" value="ECO:0007669"/>
    <property type="project" value="InterPro"/>
</dbReference>
<reference evidence="5 8" key="2">
    <citation type="submission" date="2019-09" db="EMBL/GenBank/DDBJ databases">
        <title>Whole genome sequence of Vibrio fortis.</title>
        <authorList>
            <person name="Das S.K."/>
        </authorList>
    </citation>
    <scope>NUCLEOTIDE SEQUENCE [LARGE SCALE GENOMIC DNA]</scope>
    <source>
        <strain evidence="5 8">AN60</strain>
    </source>
</reference>
<dbReference type="OrthoDB" id="561214at2"/>
<reference evidence="6 7" key="1">
    <citation type="submission" date="2014-02" db="EMBL/GenBank/DDBJ databases">
        <title>Vibrio fortis Dalian14 Genome Sequencing.</title>
        <authorList>
            <person name="Wang Y."/>
            <person name="Song L."/>
            <person name="Liu G."/>
            <person name="Ding J."/>
        </authorList>
    </citation>
    <scope>NUCLEOTIDE SEQUENCE [LARGE SCALE GENOMIC DNA]</scope>
    <source>
        <strain evidence="6 7">Dalian14</strain>
    </source>
</reference>
<dbReference type="PROSITE" id="PS50043">
    <property type="entry name" value="HTH_LUXR_2"/>
    <property type="match status" value="1"/>
</dbReference>
<dbReference type="GO" id="GO:0003677">
    <property type="term" value="F:DNA binding"/>
    <property type="evidence" value="ECO:0007669"/>
    <property type="project" value="UniProtKB-KW"/>
</dbReference>
<proteinExistence type="predicted"/>
<dbReference type="Pfam" id="PF21155">
    <property type="entry name" value="VpsT-like_REC"/>
    <property type="match status" value="1"/>
</dbReference>
<dbReference type="InterPro" id="IPR000792">
    <property type="entry name" value="Tscrpt_reg_LuxR_C"/>
</dbReference>
<dbReference type="EMBL" id="VWSE01000008">
    <property type="protein sequence ID" value="KAB0286033.1"/>
    <property type="molecule type" value="Genomic_DNA"/>
</dbReference>
<evidence type="ECO:0000313" key="5">
    <source>
        <dbReference type="EMBL" id="KAB0286033.1"/>
    </source>
</evidence>
<organism evidence="6 7">
    <name type="scientific">Vibrio fortis</name>
    <dbReference type="NCBI Taxonomy" id="212667"/>
    <lineage>
        <taxon>Bacteria</taxon>
        <taxon>Pseudomonadati</taxon>
        <taxon>Pseudomonadota</taxon>
        <taxon>Gammaproteobacteria</taxon>
        <taxon>Vibrionales</taxon>
        <taxon>Vibrionaceae</taxon>
        <taxon>Vibrio</taxon>
    </lineage>
</organism>
<dbReference type="CDD" id="cd06170">
    <property type="entry name" value="LuxR_C_like"/>
    <property type="match status" value="1"/>
</dbReference>
<comment type="caution">
    <text evidence="6">The sequence shown here is derived from an EMBL/GenBank/DDBJ whole genome shotgun (WGS) entry which is preliminary data.</text>
</comment>
<keyword evidence="7" id="KW-1185">Reference proteome</keyword>
<keyword evidence="2" id="KW-0238">DNA-binding</keyword>
<dbReference type="Proteomes" id="UP000027219">
    <property type="component" value="Unassembled WGS sequence"/>
</dbReference>
<evidence type="ECO:0000256" key="2">
    <source>
        <dbReference type="ARBA" id="ARBA00023125"/>
    </source>
</evidence>
<evidence type="ECO:0000256" key="3">
    <source>
        <dbReference type="ARBA" id="ARBA00023163"/>
    </source>
</evidence>
<dbReference type="PRINTS" id="PR00038">
    <property type="entry name" value="HTHLUXR"/>
</dbReference>
<evidence type="ECO:0000256" key="1">
    <source>
        <dbReference type="ARBA" id="ARBA00023015"/>
    </source>
</evidence>
<keyword evidence="1" id="KW-0805">Transcription regulation</keyword>
<feature type="domain" description="HTH luxR-type" evidence="4">
    <location>
        <begin position="148"/>
        <end position="213"/>
    </location>
</feature>
<evidence type="ECO:0000313" key="6">
    <source>
        <dbReference type="EMBL" id="KDN26718.1"/>
    </source>
</evidence>
<dbReference type="STRING" id="212667.VFDL14_08585"/>
<dbReference type="SMART" id="SM00421">
    <property type="entry name" value="HTH_LUXR"/>
    <property type="match status" value="1"/>
</dbReference>
<name>A0A066URC1_9VIBR</name>
<dbReference type="AlphaFoldDB" id="A0A066URC1"/>
<dbReference type="Proteomes" id="UP000326789">
    <property type="component" value="Unassembled WGS sequence"/>
</dbReference>
<dbReference type="SUPFAM" id="SSF46894">
    <property type="entry name" value="C-terminal effector domain of the bipartite response regulators"/>
    <property type="match status" value="1"/>
</dbReference>
<dbReference type="PANTHER" id="PTHR44688">
    <property type="entry name" value="DNA-BINDING TRANSCRIPTIONAL ACTIVATOR DEVR_DOSR"/>
    <property type="match status" value="1"/>
</dbReference>
<dbReference type="Pfam" id="PF00196">
    <property type="entry name" value="GerE"/>
    <property type="match status" value="1"/>
</dbReference>
<dbReference type="RefSeq" id="WP_032552988.1">
    <property type="nucleotide sequence ID" value="NZ_JFFR01000028.1"/>
</dbReference>
<evidence type="ECO:0000313" key="8">
    <source>
        <dbReference type="Proteomes" id="UP000326789"/>
    </source>
</evidence>
<protein>
    <submittedName>
        <fullName evidence="5">Helix-turn-helix transcriptional regulator</fullName>
    </submittedName>
    <submittedName>
        <fullName evidence="6">LuxR family transcriptional regulator</fullName>
    </submittedName>
</protein>
<dbReference type="InterPro" id="IPR036388">
    <property type="entry name" value="WH-like_DNA-bd_sf"/>
</dbReference>
<dbReference type="InterPro" id="IPR016032">
    <property type="entry name" value="Sig_transdc_resp-reg_C-effctor"/>
</dbReference>
<evidence type="ECO:0000259" key="4">
    <source>
        <dbReference type="PROSITE" id="PS50043"/>
    </source>
</evidence>
<gene>
    <name evidence="5" type="ORF">F2P58_14920</name>
    <name evidence="6" type="ORF">VFDL14_08585</name>
</gene>
<dbReference type="Gene3D" id="1.10.10.10">
    <property type="entry name" value="Winged helix-like DNA-binding domain superfamily/Winged helix DNA-binding domain"/>
    <property type="match status" value="1"/>
</dbReference>
<dbReference type="FunFam" id="1.10.10.10:FF:000153">
    <property type="entry name" value="LuxR family transcriptional regulator"/>
    <property type="match status" value="1"/>
</dbReference>
<dbReference type="Gene3D" id="3.40.50.2300">
    <property type="match status" value="1"/>
</dbReference>
<dbReference type="PANTHER" id="PTHR44688:SF16">
    <property type="entry name" value="DNA-BINDING TRANSCRIPTIONAL ACTIVATOR DEVR_DOSR"/>
    <property type="match status" value="1"/>
</dbReference>
<evidence type="ECO:0000313" key="7">
    <source>
        <dbReference type="Proteomes" id="UP000027219"/>
    </source>
</evidence>
<dbReference type="EMBL" id="JFFR01000028">
    <property type="protein sequence ID" value="KDN26718.1"/>
    <property type="molecule type" value="Genomic_DNA"/>
</dbReference>